<dbReference type="Proteomes" id="UP001497457">
    <property type="component" value="Chromosome 11b"/>
</dbReference>
<evidence type="ECO:0000313" key="3">
    <source>
        <dbReference type="Proteomes" id="UP001497457"/>
    </source>
</evidence>
<sequence>MIDYFIYDPAGPSLRLLPSLGGTIPEVQARAEADGLHISKMMARRMESLDIGIIYRGPGDFAVAELQIAADDTGTAARPEVRVFNPAVSDQWVLKMPRIVPVHPRSDLDMDRVLWYWDTDAVAPFGTWLCWVDYTAGVMLYELFGESSEILFLELPIKQYCINRDEVGRGWLEAYHALGATDGGNVLKFTSVSSDDPPPSDGITKPVYHPFPNQFVVTTWSLKLAFGNNMTWKKESSVTADELRDLDEFGHLPRELFMYPTFNLNNPDVVSFVLKKGDGIYDVGEIWLVAINVMKKTVESSMLYIKNYDACSPEEIELFERKIRYFEPFLAAEFS</sequence>
<dbReference type="EMBL" id="OZ075121">
    <property type="protein sequence ID" value="CAL4898936.1"/>
    <property type="molecule type" value="Genomic_DNA"/>
</dbReference>
<feature type="domain" description="DUF1618" evidence="1">
    <location>
        <begin position="131"/>
        <end position="270"/>
    </location>
</feature>
<dbReference type="AlphaFoldDB" id="A0ABC8VYQ5"/>
<gene>
    <name evidence="2" type="ORF">URODEC1_LOCUS7991</name>
</gene>
<dbReference type="Pfam" id="PF07762">
    <property type="entry name" value="DUF1618"/>
    <property type="match status" value="1"/>
</dbReference>
<organism evidence="2 3">
    <name type="scientific">Urochloa decumbens</name>
    <dbReference type="NCBI Taxonomy" id="240449"/>
    <lineage>
        <taxon>Eukaryota</taxon>
        <taxon>Viridiplantae</taxon>
        <taxon>Streptophyta</taxon>
        <taxon>Embryophyta</taxon>
        <taxon>Tracheophyta</taxon>
        <taxon>Spermatophyta</taxon>
        <taxon>Magnoliopsida</taxon>
        <taxon>Liliopsida</taxon>
        <taxon>Poales</taxon>
        <taxon>Poaceae</taxon>
        <taxon>PACMAD clade</taxon>
        <taxon>Panicoideae</taxon>
        <taxon>Panicodae</taxon>
        <taxon>Paniceae</taxon>
        <taxon>Melinidinae</taxon>
        <taxon>Urochloa</taxon>
    </lineage>
</organism>
<name>A0ABC8VYQ5_9POAL</name>
<accession>A0ABC8VYQ5</accession>
<dbReference type="PANTHER" id="PTHR33074:SF96">
    <property type="entry name" value="EXPRESSED PROTEIN"/>
    <property type="match status" value="1"/>
</dbReference>
<dbReference type="PANTHER" id="PTHR33074">
    <property type="entry name" value="EXPRESSED PROTEIN-RELATED"/>
    <property type="match status" value="1"/>
</dbReference>
<evidence type="ECO:0000259" key="1">
    <source>
        <dbReference type="Pfam" id="PF07762"/>
    </source>
</evidence>
<protein>
    <recommendedName>
        <fullName evidence="1">DUF1618 domain-containing protein</fullName>
    </recommendedName>
</protein>
<reference evidence="2" key="1">
    <citation type="submission" date="2024-10" db="EMBL/GenBank/DDBJ databases">
        <authorList>
            <person name="Ryan C."/>
        </authorList>
    </citation>
    <scope>NUCLEOTIDE SEQUENCE [LARGE SCALE GENOMIC DNA]</scope>
</reference>
<dbReference type="InterPro" id="IPR011676">
    <property type="entry name" value="DUF1618"/>
</dbReference>
<keyword evidence="3" id="KW-1185">Reference proteome</keyword>
<evidence type="ECO:0000313" key="2">
    <source>
        <dbReference type="EMBL" id="CAL4898936.1"/>
    </source>
</evidence>
<proteinExistence type="predicted"/>